<evidence type="ECO:0000313" key="4">
    <source>
        <dbReference type="Proteomes" id="UP000229263"/>
    </source>
</evidence>
<keyword evidence="4" id="KW-1185">Reference proteome</keyword>
<reference evidence="3 4" key="1">
    <citation type="submission" date="2017-11" db="EMBL/GenBank/DDBJ databases">
        <title>Sequencing the genomes of 1000 actinobacteria strains.</title>
        <authorList>
            <person name="Klenk H.-P."/>
        </authorList>
    </citation>
    <scope>NUCLEOTIDE SEQUENCE [LARGE SCALE GENOMIC DNA]</scope>
    <source>
        <strain evidence="3 4">DSM 12798</strain>
    </source>
</reference>
<name>A0ABX4MXT8_9MICC</name>
<dbReference type="EMBL" id="PGEY01000001">
    <property type="protein sequence ID" value="PJJ44182.1"/>
    <property type="molecule type" value="Genomic_DNA"/>
</dbReference>
<evidence type="ECO:0000259" key="2">
    <source>
        <dbReference type="Pfam" id="PF11268"/>
    </source>
</evidence>
<accession>A0ABX4MXT8</accession>
<dbReference type="Pfam" id="PF11268">
    <property type="entry name" value="DUF3071"/>
    <property type="match status" value="1"/>
</dbReference>
<feature type="domain" description="DUF3071" evidence="2">
    <location>
        <begin position="1"/>
        <end position="167"/>
    </location>
</feature>
<evidence type="ECO:0000256" key="1">
    <source>
        <dbReference type="SAM" id="MobiDB-lite"/>
    </source>
</evidence>
<dbReference type="NCBIfam" id="NF040712">
    <property type="entry name" value="SepH"/>
    <property type="match status" value="1"/>
</dbReference>
<feature type="region of interest" description="Disordered" evidence="1">
    <location>
        <begin position="275"/>
        <end position="354"/>
    </location>
</feature>
<dbReference type="RefSeq" id="WP_066144419.1">
    <property type="nucleotide sequence ID" value="NZ_PGEY01000001.1"/>
</dbReference>
<organism evidence="3 4">
    <name type="scientific">Glutamicibacter mysorens</name>
    <dbReference type="NCBI Taxonomy" id="257984"/>
    <lineage>
        <taxon>Bacteria</taxon>
        <taxon>Bacillati</taxon>
        <taxon>Actinomycetota</taxon>
        <taxon>Actinomycetes</taxon>
        <taxon>Micrococcales</taxon>
        <taxon>Micrococcaceae</taxon>
        <taxon>Glutamicibacter</taxon>
    </lineage>
</organism>
<proteinExistence type="predicted"/>
<gene>
    <name evidence="3" type="ORF">ATK23_1410</name>
</gene>
<sequence>MRQLRLVGIHENGSSLQVSSDDGMSFELPVDDALRSAMAEIARSRAPRNREESSVHSPREIQARVRAGASAYDLSLEWDVPVEDIVKYEGPVLAEREHIAELARRVEVSGPQTDAEYREVFGEEPADLGSMVVHRLHQLHIDAESARWNAWKDPEGQWIVTVEFDSPLPTENVESLDSDSTAAAENIARWAFTPARKTLKNLNRWAQTLSEQVAPEYFRPVSALNQPEVEPATAASTPEPDETEELVTLLNARRGQRTKDQDPEREARYNEIIERSMSKYDTDDEDALPHLPQGISARTSQLVVVTNEDDDAGRAEDKPAEQPAEESAPRKAKRSSVPSWDDIMFGKRKKDTDS</sequence>
<dbReference type="InterPro" id="IPR021421">
    <property type="entry name" value="DUF3071"/>
</dbReference>
<dbReference type="InterPro" id="IPR047682">
    <property type="entry name" value="SepH-like"/>
</dbReference>
<protein>
    <recommendedName>
        <fullName evidence="2">DUF3071 domain-containing protein</fullName>
    </recommendedName>
</protein>
<evidence type="ECO:0000313" key="3">
    <source>
        <dbReference type="EMBL" id="PJJ44182.1"/>
    </source>
</evidence>
<dbReference type="Proteomes" id="UP000229263">
    <property type="component" value="Unassembled WGS sequence"/>
</dbReference>
<comment type="caution">
    <text evidence="3">The sequence shown here is derived from an EMBL/GenBank/DDBJ whole genome shotgun (WGS) entry which is preliminary data.</text>
</comment>
<feature type="region of interest" description="Disordered" evidence="1">
    <location>
        <begin position="222"/>
        <end position="244"/>
    </location>
</feature>